<evidence type="ECO:0000313" key="9">
    <source>
        <dbReference type="Proteomes" id="UP000071641"/>
    </source>
</evidence>
<dbReference type="GO" id="GO:0005737">
    <property type="term" value="C:cytoplasm"/>
    <property type="evidence" value="ECO:0007669"/>
    <property type="project" value="UniProtKB-SubCell"/>
</dbReference>
<dbReference type="PROSITE" id="PS01162">
    <property type="entry name" value="QOR_ZETA_CRYSTAL"/>
    <property type="match status" value="1"/>
</dbReference>
<dbReference type="InterPro" id="IPR011032">
    <property type="entry name" value="GroES-like_sf"/>
</dbReference>
<dbReference type="Pfam" id="PF00107">
    <property type="entry name" value="ADH_zinc_N"/>
    <property type="match status" value="1"/>
</dbReference>
<dbReference type="Gene3D" id="3.90.180.10">
    <property type="entry name" value="Medium-chain alcohol dehydrogenases, catalytic domain"/>
    <property type="match status" value="1"/>
</dbReference>
<dbReference type="InterPro" id="IPR013154">
    <property type="entry name" value="ADH-like_N"/>
</dbReference>
<dbReference type="SUPFAM" id="SSF50129">
    <property type="entry name" value="GroES-like"/>
    <property type="match status" value="1"/>
</dbReference>
<gene>
    <name evidence="8" type="ORF">GCE9029_00606</name>
</gene>
<keyword evidence="3" id="KW-0963">Cytoplasm</keyword>
<dbReference type="Gene3D" id="3.40.50.720">
    <property type="entry name" value="NAD(P)-binding Rossmann-like Domain"/>
    <property type="match status" value="1"/>
</dbReference>
<dbReference type="CDD" id="cd08274">
    <property type="entry name" value="MDR9"/>
    <property type="match status" value="1"/>
</dbReference>
<dbReference type="Proteomes" id="UP000071641">
    <property type="component" value="Unassembled WGS sequence"/>
</dbReference>
<sequence length="350" mass="37302">MSNLPTSMAAVHLMDHGGPEMLQYREDVKLPAPSANDVLIKVHAAGVNNTDINTRVGWYSKGDNDSEDASWSGNALQFPRIQGIDVCGTIVAVGENVSPDRIGERVLLEPCIQEGNSEALTQPWFLGSECDGGFAEYTVISARHAYGIQSNLSHAELASFPCSYSTAENMLTRSRVSENDTVLISGASGGVGSAAVQLVKARGAKVIAITSSSKEAQLRELGADEVIFREQNLVAVLGENSIDVVIDLVAGTAWPDFLTVLRPGGRYAVSGAIGGPLVELDVRTLYLKDLSFYGCTVLEPEVFGNLVKLIESGAIKPLVAGTYPLKDINKAQESFLQKGYVGKLVLTVSD</sequence>
<reference evidence="9" key="1">
    <citation type="submission" date="2016-02" db="EMBL/GenBank/DDBJ databases">
        <authorList>
            <person name="Rodrigo-Torres Lidia"/>
            <person name="Arahal R.David."/>
        </authorList>
    </citation>
    <scope>NUCLEOTIDE SEQUENCE [LARGE SCALE GENOMIC DNA]</scope>
    <source>
        <strain evidence="9">CECT 9029</strain>
    </source>
</reference>
<evidence type="ECO:0000259" key="7">
    <source>
        <dbReference type="SMART" id="SM00829"/>
    </source>
</evidence>
<evidence type="ECO:0000256" key="6">
    <source>
        <dbReference type="ARBA" id="ARBA00022990"/>
    </source>
</evidence>
<dbReference type="PANTHER" id="PTHR44154:SF1">
    <property type="entry name" value="QUINONE OXIDOREDUCTASE"/>
    <property type="match status" value="1"/>
</dbReference>
<keyword evidence="6" id="KW-0007">Acetylation</keyword>
<proteinExistence type="predicted"/>
<keyword evidence="4" id="KW-0521">NADP</keyword>
<evidence type="ECO:0000256" key="2">
    <source>
        <dbReference type="ARBA" id="ARBA00011881"/>
    </source>
</evidence>
<dbReference type="InterPro" id="IPR013149">
    <property type="entry name" value="ADH-like_C"/>
</dbReference>
<dbReference type="RefSeq" id="WP_062660959.1">
    <property type="nucleotide sequence ID" value="NZ_FIZX01000001.1"/>
</dbReference>
<evidence type="ECO:0000256" key="3">
    <source>
        <dbReference type="ARBA" id="ARBA00022490"/>
    </source>
</evidence>
<dbReference type="InterPro" id="IPR036291">
    <property type="entry name" value="NAD(P)-bd_dom_sf"/>
</dbReference>
<name>A0A128ETW6_9GAMM</name>
<dbReference type="AlphaFoldDB" id="A0A128ETW6"/>
<accession>A0A128ETW6</accession>
<dbReference type="GO" id="GO:0003723">
    <property type="term" value="F:RNA binding"/>
    <property type="evidence" value="ECO:0007669"/>
    <property type="project" value="UniProtKB-KW"/>
</dbReference>
<dbReference type="GO" id="GO:0004022">
    <property type="term" value="F:alcohol dehydrogenase (NAD+) activity"/>
    <property type="evidence" value="ECO:0007669"/>
    <property type="project" value="UniProtKB-EC"/>
</dbReference>
<comment type="subunit">
    <text evidence="2">Homotetramer.</text>
</comment>
<evidence type="ECO:0000313" key="8">
    <source>
        <dbReference type="EMBL" id="CZF78078.1"/>
    </source>
</evidence>
<feature type="domain" description="Enoyl reductase (ER)" evidence="7">
    <location>
        <begin position="17"/>
        <end position="346"/>
    </location>
</feature>
<dbReference type="InterPro" id="IPR051603">
    <property type="entry name" value="Zinc-ADH_QOR/CCCR"/>
</dbReference>
<dbReference type="EMBL" id="FIZX01000001">
    <property type="protein sequence ID" value="CZF78078.1"/>
    <property type="molecule type" value="Genomic_DNA"/>
</dbReference>
<dbReference type="InterPro" id="IPR020843">
    <property type="entry name" value="ER"/>
</dbReference>
<organism evidence="8 9">
    <name type="scientific">Grimontia celer</name>
    <dbReference type="NCBI Taxonomy" id="1796497"/>
    <lineage>
        <taxon>Bacteria</taxon>
        <taxon>Pseudomonadati</taxon>
        <taxon>Pseudomonadota</taxon>
        <taxon>Gammaproteobacteria</taxon>
        <taxon>Vibrionales</taxon>
        <taxon>Vibrionaceae</taxon>
        <taxon>Grimontia</taxon>
    </lineage>
</organism>
<evidence type="ECO:0000256" key="5">
    <source>
        <dbReference type="ARBA" id="ARBA00022884"/>
    </source>
</evidence>
<protein>
    <submittedName>
        <fullName evidence="8">Alcohol dehydrogenase</fullName>
        <ecNumber evidence="8">1.1.1.1</ecNumber>
    </submittedName>
</protein>
<dbReference type="SUPFAM" id="SSF51735">
    <property type="entry name" value="NAD(P)-binding Rossmann-fold domains"/>
    <property type="match status" value="1"/>
</dbReference>
<dbReference type="InterPro" id="IPR002364">
    <property type="entry name" value="Quin_OxRdtase/zeta-crystal_CS"/>
</dbReference>
<keyword evidence="9" id="KW-1185">Reference proteome</keyword>
<dbReference type="Pfam" id="PF08240">
    <property type="entry name" value="ADH_N"/>
    <property type="match status" value="1"/>
</dbReference>
<keyword evidence="8" id="KW-0560">Oxidoreductase</keyword>
<evidence type="ECO:0000256" key="1">
    <source>
        <dbReference type="ARBA" id="ARBA00004496"/>
    </source>
</evidence>
<dbReference type="STRING" id="1796497.GCE9029_00606"/>
<dbReference type="SMART" id="SM00829">
    <property type="entry name" value="PKS_ER"/>
    <property type="match status" value="1"/>
</dbReference>
<evidence type="ECO:0000256" key="4">
    <source>
        <dbReference type="ARBA" id="ARBA00022857"/>
    </source>
</evidence>
<dbReference type="EC" id="1.1.1.1" evidence="8"/>
<dbReference type="GO" id="GO:0008270">
    <property type="term" value="F:zinc ion binding"/>
    <property type="evidence" value="ECO:0007669"/>
    <property type="project" value="InterPro"/>
</dbReference>
<dbReference type="OrthoDB" id="9788224at2"/>
<dbReference type="PANTHER" id="PTHR44154">
    <property type="entry name" value="QUINONE OXIDOREDUCTASE"/>
    <property type="match status" value="1"/>
</dbReference>
<comment type="subcellular location">
    <subcellularLocation>
        <location evidence="1">Cytoplasm</location>
    </subcellularLocation>
</comment>
<keyword evidence="5" id="KW-0694">RNA-binding</keyword>